<dbReference type="InterPro" id="IPR036390">
    <property type="entry name" value="WH_DNA-bd_sf"/>
</dbReference>
<evidence type="ECO:0000313" key="2">
    <source>
        <dbReference type="EMBL" id="MCY3053700.1"/>
    </source>
</evidence>
<dbReference type="InterPro" id="IPR018490">
    <property type="entry name" value="cNMP-bd_dom_sf"/>
</dbReference>
<gene>
    <name evidence="3" type="ORF">I6G68_08160</name>
    <name evidence="2" type="ORF">ODY43_06830</name>
</gene>
<feature type="domain" description="Cyclic nucleotide-binding" evidence="1">
    <location>
        <begin position="22"/>
        <end position="108"/>
    </location>
</feature>
<dbReference type="Pfam" id="PF00027">
    <property type="entry name" value="cNMP_binding"/>
    <property type="match status" value="1"/>
</dbReference>
<dbReference type="EMBL" id="JAOTML010000007">
    <property type="protein sequence ID" value="MCY3053700.1"/>
    <property type="molecule type" value="Genomic_DNA"/>
</dbReference>
<evidence type="ECO:0000259" key="1">
    <source>
        <dbReference type="Pfam" id="PF00027"/>
    </source>
</evidence>
<reference evidence="2" key="2">
    <citation type="submission" date="2022-09" db="EMBL/GenBank/DDBJ databases">
        <title>Aerococcus urinae taxonomy study.</title>
        <authorList>
            <person name="Christensen J."/>
            <person name="Senneby E."/>
        </authorList>
    </citation>
    <scope>NUCLEOTIDE SEQUENCE</scope>
    <source>
        <strain evidence="2">NLD-066-U95</strain>
    </source>
</reference>
<dbReference type="GeneID" id="35768070"/>
<evidence type="ECO:0000313" key="4">
    <source>
        <dbReference type="Proteomes" id="UP000594771"/>
    </source>
</evidence>
<dbReference type="CDD" id="cd00038">
    <property type="entry name" value="CAP_ED"/>
    <property type="match status" value="1"/>
</dbReference>
<dbReference type="InterPro" id="IPR014710">
    <property type="entry name" value="RmlC-like_jellyroll"/>
</dbReference>
<organism evidence="3 4">
    <name type="scientific">Aerococcus urinae</name>
    <dbReference type="NCBI Taxonomy" id="1376"/>
    <lineage>
        <taxon>Bacteria</taxon>
        <taxon>Bacillati</taxon>
        <taxon>Bacillota</taxon>
        <taxon>Bacilli</taxon>
        <taxon>Lactobacillales</taxon>
        <taxon>Aerococcaceae</taxon>
        <taxon>Aerococcus</taxon>
    </lineage>
</organism>
<dbReference type="Gene3D" id="2.60.120.10">
    <property type="entry name" value="Jelly Rolls"/>
    <property type="match status" value="1"/>
</dbReference>
<protein>
    <submittedName>
        <fullName evidence="3">Crp/Fnr family transcriptional regulator</fullName>
    </submittedName>
</protein>
<dbReference type="Proteomes" id="UP000594771">
    <property type="component" value="Chromosome"/>
</dbReference>
<dbReference type="OrthoDB" id="3176638at2"/>
<reference evidence="3 4" key="1">
    <citation type="submission" date="2020-12" db="EMBL/GenBank/DDBJ databases">
        <title>FDA dAtabase for Regulatory Grade micrObial Sequences (FDA-ARGOS): Supporting development and validation of Infectious Disease Dx tests.</title>
        <authorList>
            <person name="Sproer C."/>
            <person name="Gronow S."/>
            <person name="Severitt S."/>
            <person name="Schroder I."/>
            <person name="Tallon L."/>
            <person name="Sadzewicz L."/>
            <person name="Zhao X."/>
            <person name="Boylan J."/>
            <person name="Ott S."/>
            <person name="Bowen H."/>
            <person name="Vavikolanu K."/>
            <person name="Mehta A."/>
            <person name="Aluvathingal J."/>
            <person name="Nadendla S."/>
            <person name="Lowell S."/>
            <person name="Myers T."/>
            <person name="Yan Y."/>
            <person name="Sichtig H."/>
        </authorList>
    </citation>
    <scope>NUCLEOTIDE SEQUENCE [LARGE SCALE GENOMIC DNA]</scope>
    <source>
        <strain evidence="3 4">FDAARGOS_911</strain>
    </source>
</reference>
<keyword evidence="5" id="KW-1185">Reference proteome</keyword>
<dbReference type="RefSeq" id="WP_060777834.1">
    <property type="nucleotide sequence ID" value="NZ_CAJHLF010000001.1"/>
</dbReference>
<dbReference type="AlphaFoldDB" id="A0A109RE55"/>
<dbReference type="EMBL" id="CP065662">
    <property type="protein sequence ID" value="QPS01330.1"/>
    <property type="molecule type" value="Genomic_DNA"/>
</dbReference>
<name>A0A109RE55_9LACT</name>
<evidence type="ECO:0000313" key="5">
    <source>
        <dbReference type="Proteomes" id="UP001069145"/>
    </source>
</evidence>
<dbReference type="InterPro" id="IPR000595">
    <property type="entry name" value="cNMP-bd_dom"/>
</dbReference>
<dbReference type="SUPFAM" id="SSF46785">
    <property type="entry name" value="Winged helix' DNA-binding domain"/>
    <property type="match status" value="1"/>
</dbReference>
<dbReference type="SUPFAM" id="SSF51206">
    <property type="entry name" value="cAMP-binding domain-like"/>
    <property type="match status" value="1"/>
</dbReference>
<sequence length="217" mass="25380">MSTSFIDYCLNHEKVINHTRQESYKKGDVIETIGTRITEIGIVDKGLLKTVNYSAEGKELNTTLFFTNSILLEYLYFNENLNYTYDLVVLRATTVTWIPAKLFKAIVFEDSLGMELYVHHLIERGLESQRIISCLNYPTIRERICYWIASKNSLEIGRSDIKPDMELPFTQEIFAKLIKVSRSSLNQELHHMEEEGFFKMTRKALTHINQEKIWDNL</sequence>
<proteinExistence type="predicted"/>
<dbReference type="Proteomes" id="UP001069145">
    <property type="component" value="Unassembled WGS sequence"/>
</dbReference>
<dbReference type="KEGG" id="aun:AWM73_01890"/>
<accession>A0A109RE55</accession>
<evidence type="ECO:0000313" key="3">
    <source>
        <dbReference type="EMBL" id="QPS01330.1"/>
    </source>
</evidence>